<proteinExistence type="predicted"/>
<evidence type="ECO:0000313" key="1">
    <source>
        <dbReference type="EMBL" id="KKL91354.1"/>
    </source>
</evidence>
<gene>
    <name evidence="1" type="ORF">LCGC14_1895530</name>
</gene>
<reference evidence="1" key="1">
    <citation type="journal article" date="2015" name="Nature">
        <title>Complex archaea that bridge the gap between prokaryotes and eukaryotes.</title>
        <authorList>
            <person name="Spang A."/>
            <person name="Saw J.H."/>
            <person name="Jorgensen S.L."/>
            <person name="Zaremba-Niedzwiedzka K."/>
            <person name="Martijn J."/>
            <person name="Lind A.E."/>
            <person name="van Eijk R."/>
            <person name="Schleper C."/>
            <person name="Guy L."/>
            <person name="Ettema T.J."/>
        </authorList>
    </citation>
    <scope>NUCLEOTIDE SEQUENCE</scope>
</reference>
<protein>
    <submittedName>
        <fullName evidence="1">Uncharacterized protein</fullName>
    </submittedName>
</protein>
<dbReference type="AlphaFoldDB" id="A0A0F9FY72"/>
<name>A0A0F9FY72_9ZZZZ</name>
<comment type="caution">
    <text evidence="1">The sequence shown here is derived from an EMBL/GenBank/DDBJ whole genome shotgun (WGS) entry which is preliminary data.</text>
</comment>
<accession>A0A0F9FY72</accession>
<dbReference type="EMBL" id="LAZR01019755">
    <property type="protein sequence ID" value="KKL91354.1"/>
    <property type="molecule type" value="Genomic_DNA"/>
</dbReference>
<organism evidence="1">
    <name type="scientific">marine sediment metagenome</name>
    <dbReference type="NCBI Taxonomy" id="412755"/>
    <lineage>
        <taxon>unclassified sequences</taxon>
        <taxon>metagenomes</taxon>
        <taxon>ecological metagenomes</taxon>
    </lineage>
</organism>
<sequence length="61" mass="6869">MFWNTRDKSLGVGVLMLEERIEKVTAGFGLGLIQDVVTLIDLLTQHDINIKDLRGKGERKS</sequence>